<evidence type="ECO:0000313" key="5">
    <source>
        <dbReference type="EMBL" id="EGF98012.1"/>
    </source>
</evidence>
<keyword evidence="1" id="KW-0723">Serine/threonine-protein kinase</keyword>
<dbReference type="InterPro" id="IPR011009">
    <property type="entry name" value="Kinase-like_dom_sf"/>
</dbReference>
<evidence type="ECO:0000256" key="1">
    <source>
        <dbReference type="ARBA" id="ARBA00022527"/>
    </source>
</evidence>
<dbReference type="GO" id="GO:0004674">
    <property type="term" value="F:protein serine/threonine kinase activity"/>
    <property type="evidence" value="ECO:0007669"/>
    <property type="project" value="UniProtKB-KW"/>
</dbReference>
<organism evidence="6">
    <name type="scientific">Melampsora larici-populina (strain 98AG31 / pathotype 3-4-7)</name>
    <name type="common">Poplar leaf rust fungus</name>
    <dbReference type="NCBI Taxonomy" id="747676"/>
    <lineage>
        <taxon>Eukaryota</taxon>
        <taxon>Fungi</taxon>
        <taxon>Dikarya</taxon>
        <taxon>Basidiomycota</taxon>
        <taxon>Pucciniomycotina</taxon>
        <taxon>Pucciniomycetes</taxon>
        <taxon>Pucciniales</taxon>
        <taxon>Melampsoraceae</taxon>
        <taxon>Melampsora</taxon>
    </lineage>
</organism>
<dbReference type="EMBL" id="GL883188">
    <property type="protein sequence ID" value="EGF98012.1"/>
    <property type="molecule type" value="Genomic_DNA"/>
</dbReference>
<protein>
    <recommendedName>
        <fullName evidence="4">Alpha-type protein kinase domain-containing protein</fullName>
    </recommendedName>
</protein>
<dbReference type="HOGENOM" id="CLU_048144_0_0_1"/>
<dbReference type="KEGG" id="mlr:MELLADRAFT_118621"/>
<name>F4SBE2_MELLP</name>
<dbReference type="SUPFAM" id="SSF56112">
    <property type="entry name" value="Protein kinase-like (PK-like)"/>
    <property type="match status" value="1"/>
</dbReference>
<evidence type="ECO:0000313" key="6">
    <source>
        <dbReference type="Proteomes" id="UP000001072"/>
    </source>
</evidence>
<dbReference type="InterPro" id="IPR004166">
    <property type="entry name" value="a-kinase_dom"/>
</dbReference>
<evidence type="ECO:0000256" key="2">
    <source>
        <dbReference type="ARBA" id="ARBA00022679"/>
    </source>
</evidence>
<dbReference type="Proteomes" id="UP000001072">
    <property type="component" value="Unassembled WGS sequence"/>
</dbReference>
<evidence type="ECO:0000256" key="3">
    <source>
        <dbReference type="ARBA" id="ARBA00022777"/>
    </source>
</evidence>
<keyword evidence="2" id="KW-0808">Transferase</keyword>
<evidence type="ECO:0000259" key="4">
    <source>
        <dbReference type="Pfam" id="PF02816"/>
    </source>
</evidence>
<accession>F4SBE2</accession>
<dbReference type="Pfam" id="PF02816">
    <property type="entry name" value="Alpha_kinase"/>
    <property type="match status" value="1"/>
</dbReference>
<keyword evidence="3" id="KW-0418">Kinase</keyword>
<dbReference type="Gene3D" id="3.20.200.10">
    <property type="entry name" value="MHCK/EF2 kinase"/>
    <property type="match status" value="1"/>
</dbReference>
<sequence length="335" mass="38912">MSTPLEINSTIGTNILHEVAHHLPEDHINSQPLTLTDSSDSQYLALPGTVSDQTIEAVPYYEDLEDLGRKEEGTLYRLKPKGFRNTETYDQKEDVIVLEDRVVFKCYHEVDDKMNDDWIVRRIYFSHKEIRGLIRGFHFIKFHKSWVDLPSQGRPECFALAESNRHVAMALKSFKYMIFVKRKKGTGKVIPKYQKWYSYACAMAVQTCHVLQSAGSQYENDPRWMICESATDKSHSFVYEDNFHNPPSEPNTWTKLINAFLHYTYNLSNNQTLISSLDCDEHGQISNLLCYVRNSPPYHGRDDPKLATLIDRQFKLFEEQHVCNKICEMLGNVPF</sequence>
<dbReference type="InParanoid" id="F4SBE2"/>
<gene>
    <name evidence="5" type="ORF">MELLADRAFT_118621</name>
</gene>
<dbReference type="RefSeq" id="XP_007418712.1">
    <property type="nucleotide sequence ID" value="XM_007418650.1"/>
</dbReference>
<dbReference type="GO" id="GO:0005524">
    <property type="term" value="F:ATP binding"/>
    <property type="evidence" value="ECO:0007669"/>
    <property type="project" value="InterPro"/>
</dbReference>
<keyword evidence="6" id="KW-1185">Reference proteome</keyword>
<proteinExistence type="predicted"/>
<dbReference type="GeneID" id="18926261"/>
<feature type="domain" description="Alpha-type protein kinase" evidence="4">
    <location>
        <begin position="156"/>
        <end position="327"/>
    </location>
</feature>
<dbReference type="VEuPathDB" id="FungiDB:MELLADRAFT_118621"/>
<reference evidence="6" key="1">
    <citation type="journal article" date="2011" name="Proc. Natl. Acad. Sci. U.S.A.">
        <title>Obligate biotrophy features unraveled by the genomic analysis of rust fungi.</title>
        <authorList>
            <person name="Duplessis S."/>
            <person name="Cuomo C.A."/>
            <person name="Lin Y.-C."/>
            <person name="Aerts A."/>
            <person name="Tisserant E."/>
            <person name="Veneault-Fourrey C."/>
            <person name="Joly D.L."/>
            <person name="Hacquard S."/>
            <person name="Amselem J."/>
            <person name="Cantarel B.L."/>
            <person name="Chiu R."/>
            <person name="Coutinho P.M."/>
            <person name="Feau N."/>
            <person name="Field M."/>
            <person name="Frey P."/>
            <person name="Gelhaye E."/>
            <person name="Goldberg J."/>
            <person name="Grabherr M.G."/>
            <person name="Kodira C.D."/>
            <person name="Kohler A."/>
            <person name="Kuees U."/>
            <person name="Lindquist E.A."/>
            <person name="Lucas S.M."/>
            <person name="Mago R."/>
            <person name="Mauceli E."/>
            <person name="Morin E."/>
            <person name="Murat C."/>
            <person name="Pangilinan J.L."/>
            <person name="Park R."/>
            <person name="Pearson M."/>
            <person name="Quesneville H."/>
            <person name="Rouhier N."/>
            <person name="Sakthikumar S."/>
            <person name="Salamov A.A."/>
            <person name="Schmutz J."/>
            <person name="Selles B."/>
            <person name="Shapiro H."/>
            <person name="Tanguay P."/>
            <person name="Tuskan G.A."/>
            <person name="Henrissat B."/>
            <person name="Van de Peer Y."/>
            <person name="Rouze P."/>
            <person name="Ellis J.G."/>
            <person name="Dodds P.N."/>
            <person name="Schein J.E."/>
            <person name="Zhong S."/>
            <person name="Hamelin R.C."/>
            <person name="Grigoriev I.V."/>
            <person name="Szabo L.J."/>
            <person name="Martin F."/>
        </authorList>
    </citation>
    <scope>NUCLEOTIDE SEQUENCE [LARGE SCALE GENOMIC DNA]</scope>
    <source>
        <strain evidence="6">98AG31 / pathotype 3-4-7</strain>
    </source>
</reference>
<dbReference type="AlphaFoldDB" id="F4SBE2"/>